<keyword evidence="2" id="KW-0496">Mitochondrion</keyword>
<accession>A0A101LWZ3</accession>
<geneLocation type="mitochondrion" evidence="2"/>
<evidence type="ECO:0000313" key="2">
    <source>
        <dbReference type="EMBL" id="KUM46708.1"/>
    </source>
</evidence>
<organism evidence="2">
    <name type="scientific">Picea glauca</name>
    <name type="common">White spruce</name>
    <name type="synonym">Pinus glauca</name>
    <dbReference type="NCBI Taxonomy" id="3330"/>
    <lineage>
        <taxon>Eukaryota</taxon>
        <taxon>Viridiplantae</taxon>
        <taxon>Streptophyta</taxon>
        <taxon>Embryophyta</taxon>
        <taxon>Tracheophyta</taxon>
        <taxon>Spermatophyta</taxon>
        <taxon>Pinopsida</taxon>
        <taxon>Pinidae</taxon>
        <taxon>Conifers I</taxon>
        <taxon>Pinales</taxon>
        <taxon>Pinaceae</taxon>
        <taxon>Picea</taxon>
    </lineage>
</organism>
<keyword evidence="1" id="KW-0732">Signal</keyword>
<name>A0A101LWZ3_PICGL</name>
<comment type="caution">
    <text evidence="2">The sequence shown here is derived from an EMBL/GenBank/DDBJ whole genome shotgun (WGS) entry which is preliminary data.</text>
</comment>
<sequence length="71" mass="7757">MTSSKKGRQILQLILFLLKKLALPGSGEAVDLVSEVDLGESVYRVYFEAVDSVSEAAASRPYSLLSRLLLN</sequence>
<reference evidence="2" key="1">
    <citation type="journal article" date="2015" name="Genome Biol. Evol.">
        <title>Organellar Genomes of White Spruce (Picea glauca): Assembly and Annotation.</title>
        <authorList>
            <person name="Jackman S.D."/>
            <person name="Warren R.L."/>
            <person name="Gibb E.A."/>
            <person name="Vandervalk B.P."/>
            <person name="Mohamadi H."/>
            <person name="Chu J."/>
            <person name="Raymond A."/>
            <person name="Pleasance S."/>
            <person name="Coope R."/>
            <person name="Wildung M.R."/>
            <person name="Ritland C.E."/>
            <person name="Bousquet J."/>
            <person name="Jones S.J."/>
            <person name="Bohlmann J."/>
            <person name="Birol I."/>
        </authorList>
    </citation>
    <scope>NUCLEOTIDE SEQUENCE [LARGE SCALE GENOMIC DNA]</scope>
    <source>
        <tissue evidence="2">Flushing bud</tissue>
    </source>
</reference>
<dbReference type="AlphaFoldDB" id="A0A101LWZ3"/>
<evidence type="ECO:0000256" key="1">
    <source>
        <dbReference type="SAM" id="SignalP"/>
    </source>
</evidence>
<feature type="signal peptide" evidence="1">
    <location>
        <begin position="1"/>
        <end position="29"/>
    </location>
</feature>
<dbReference type="EMBL" id="LKAM01000010">
    <property type="protein sequence ID" value="KUM46708.1"/>
    <property type="molecule type" value="Genomic_DNA"/>
</dbReference>
<protein>
    <submittedName>
        <fullName evidence="2">Uncharacterized protein</fullName>
    </submittedName>
</protein>
<gene>
    <name evidence="2" type="ORF">ABT39_MTgene1388</name>
</gene>
<feature type="chain" id="PRO_5007100138" evidence="1">
    <location>
        <begin position="30"/>
        <end position="71"/>
    </location>
</feature>
<proteinExistence type="predicted"/>